<sequence>MSRKEVVTFAIITLSTLITAYWGSAAENDLALPKQPPVQVLTDENTILNGVPIKAVIFDPTPPKTLRKIPAQVNLATAAQTATSSFEITYVANGDSDKWGEVTCSTFPEEAKAAFNAAADIWANILISDIPITIQACWADLGSSSILGYAGGQPLQYNFPEAISNTTVYVGSLANALVGSDLSPDPDMHITYNSSFDWYYGTDGNTPSDQVDLVTVVLHEIAHGLNFSGSMRYSSGNGSWGYDVSYPNIFDVFIQDGSENQLINTTSYSNPSTALGTALTSDNLWFHGTKAMEANGGQPVKIYAPSTWSAGSSYAHLDHTTFNNTANQLMVYSVSSGESVHDPGAVTKGLLQDLGWPTATSSSGISSIVPILMLLLPK</sequence>
<organism evidence="1 2">
    <name type="scientific">Candidatus Electrothrix marina</name>
    <dbReference type="NCBI Taxonomy" id="1859130"/>
    <lineage>
        <taxon>Bacteria</taxon>
        <taxon>Pseudomonadati</taxon>
        <taxon>Thermodesulfobacteriota</taxon>
        <taxon>Desulfobulbia</taxon>
        <taxon>Desulfobulbales</taxon>
        <taxon>Desulfobulbaceae</taxon>
        <taxon>Candidatus Electrothrix</taxon>
    </lineage>
</organism>
<accession>A0A444JB78</accession>
<dbReference type="InterPro" id="IPR024079">
    <property type="entry name" value="MetalloPept_cat_dom_sf"/>
</dbReference>
<evidence type="ECO:0008006" key="3">
    <source>
        <dbReference type="Google" id="ProtNLM"/>
    </source>
</evidence>
<dbReference type="SUPFAM" id="SSF55486">
    <property type="entry name" value="Metalloproteases ('zincins'), catalytic domain"/>
    <property type="match status" value="1"/>
</dbReference>
<proteinExistence type="predicted"/>
<evidence type="ECO:0000313" key="1">
    <source>
        <dbReference type="EMBL" id="RWX50324.1"/>
    </source>
</evidence>
<gene>
    <name evidence="1" type="ORF">VU00_10971</name>
</gene>
<dbReference type="EMBL" id="MTKR01000097">
    <property type="protein sequence ID" value="RWX50324.1"/>
    <property type="molecule type" value="Genomic_DNA"/>
</dbReference>
<name>A0A444JB78_9BACT</name>
<dbReference type="AlphaFoldDB" id="A0A444JB78"/>
<dbReference type="GO" id="GO:0008237">
    <property type="term" value="F:metallopeptidase activity"/>
    <property type="evidence" value="ECO:0007669"/>
    <property type="project" value="InterPro"/>
</dbReference>
<comment type="caution">
    <text evidence="1">The sequence shown here is derived from an EMBL/GenBank/DDBJ whole genome shotgun (WGS) entry which is preliminary data.</text>
</comment>
<reference evidence="1 2" key="1">
    <citation type="submission" date="2017-01" db="EMBL/GenBank/DDBJ databases">
        <title>The cable genome- insights into the physiology and evolution of filamentous bacteria capable of sulfide oxidation via long distance electron transfer.</title>
        <authorList>
            <person name="Schreiber L."/>
            <person name="Bjerg J.T."/>
            <person name="Boggild A."/>
            <person name="Van De Vossenberg J."/>
            <person name="Meysman F."/>
            <person name="Nielsen L.P."/>
            <person name="Schramm A."/>
            <person name="Kjeldsen K.U."/>
        </authorList>
    </citation>
    <scope>NUCLEOTIDE SEQUENCE [LARGE SCALE GENOMIC DNA]</scope>
    <source>
        <strain evidence="1">A3</strain>
    </source>
</reference>
<dbReference type="Proteomes" id="UP000287615">
    <property type="component" value="Unassembled WGS sequence"/>
</dbReference>
<evidence type="ECO:0000313" key="2">
    <source>
        <dbReference type="Proteomes" id="UP000287615"/>
    </source>
</evidence>
<dbReference type="Gene3D" id="3.40.390.10">
    <property type="entry name" value="Collagenase (Catalytic Domain)"/>
    <property type="match status" value="1"/>
</dbReference>
<protein>
    <recommendedName>
        <fullName evidence="3">Leishmanolysin</fullName>
    </recommendedName>
</protein>